<accession>A0A1S8D581</accession>
<keyword evidence="3" id="KW-1185">Reference proteome</keyword>
<evidence type="ECO:0000313" key="3">
    <source>
        <dbReference type="Proteomes" id="UP000054844"/>
    </source>
</evidence>
<comment type="caution">
    <text evidence="2">The sequence shown here is derived from an EMBL/GenBank/DDBJ whole genome shotgun (WGS) entry which is preliminary data.</text>
</comment>
<dbReference type="Proteomes" id="UP000054844">
    <property type="component" value="Unassembled WGS sequence"/>
</dbReference>
<evidence type="ECO:0000256" key="1">
    <source>
        <dbReference type="SAM" id="MobiDB-lite"/>
    </source>
</evidence>
<reference evidence="2" key="1">
    <citation type="submission" date="2016-12" db="EMBL/GenBank/DDBJ databases">
        <title>Draft genome sequence of Roseomonas mucosa strain AU37, isolated from a peripheral intravenous catheter.</title>
        <authorList>
            <person name="Choudhury M.A."/>
            <person name="Sidjabat H.E."/>
            <person name="Wailan A.M."/>
            <person name="Zhang L."/>
            <person name="Marsh N.M."/>
            <person name="Rickard C.M."/>
            <person name="Davies M."/>
            <person name="Mcmillan D.J."/>
        </authorList>
    </citation>
    <scope>NUCLEOTIDE SEQUENCE [LARGE SCALE GENOMIC DNA]</scope>
    <source>
        <strain evidence="2">AU37</strain>
    </source>
</reference>
<name>A0A1S8D581_9PROT</name>
<proteinExistence type="predicted"/>
<dbReference type="RefSeq" id="WP_058389132.1">
    <property type="nucleotide sequence ID" value="NZ_CP034924.1"/>
</dbReference>
<protein>
    <submittedName>
        <fullName evidence="2">Uncharacterized protein</fullName>
    </submittedName>
</protein>
<evidence type="ECO:0000313" key="2">
    <source>
        <dbReference type="EMBL" id="ONH82750.1"/>
    </source>
</evidence>
<dbReference type="EMBL" id="LLWF02000043">
    <property type="protein sequence ID" value="ONH82750.1"/>
    <property type="molecule type" value="Genomic_DNA"/>
</dbReference>
<sequence length="94" mass="10441">MLTIGSIERMSPRLFKAAYAGVYPQREPAFDVNGLEFFSDPEEARRWIVEQIGCEPDLWDLHDLEGDEVPDGHPRASAQGEGRDAYHGAARPAG</sequence>
<dbReference type="OrthoDB" id="9906005at2"/>
<gene>
    <name evidence="2" type="ORF">APZ41_013100</name>
</gene>
<feature type="region of interest" description="Disordered" evidence="1">
    <location>
        <begin position="62"/>
        <end position="94"/>
    </location>
</feature>
<organism evidence="2 3">
    <name type="scientific">Roseomonas mucosa</name>
    <dbReference type="NCBI Taxonomy" id="207340"/>
    <lineage>
        <taxon>Bacteria</taxon>
        <taxon>Pseudomonadati</taxon>
        <taxon>Pseudomonadota</taxon>
        <taxon>Alphaproteobacteria</taxon>
        <taxon>Acetobacterales</taxon>
        <taxon>Roseomonadaceae</taxon>
        <taxon>Roseomonas</taxon>
    </lineage>
</organism>
<feature type="compositionally biased region" description="Basic and acidic residues" evidence="1">
    <location>
        <begin position="62"/>
        <end position="74"/>
    </location>
</feature>
<dbReference type="AlphaFoldDB" id="A0A1S8D581"/>